<dbReference type="PANTHER" id="PTHR43037:SF1">
    <property type="entry name" value="BLL1128 PROTEIN"/>
    <property type="match status" value="1"/>
</dbReference>
<dbReference type="Gene3D" id="3.40.50.1820">
    <property type="entry name" value="alpha/beta hydrolase"/>
    <property type="match status" value="1"/>
</dbReference>
<evidence type="ECO:0000256" key="2">
    <source>
        <dbReference type="SAM" id="SignalP"/>
    </source>
</evidence>
<dbReference type="InterPro" id="IPR003140">
    <property type="entry name" value="PLipase/COase/thioEstase"/>
</dbReference>
<feature type="signal peptide" evidence="2">
    <location>
        <begin position="1"/>
        <end position="26"/>
    </location>
</feature>
<dbReference type="EMBL" id="WHLY01000002">
    <property type="protein sequence ID" value="MPR32648.1"/>
    <property type="molecule type" value="Genomic_DNA"/>
</dbReference>
<feature type="chain" id="PRO_5028923123" evidence="2">
    <location>
        <begin position="27"/>
        <end position="273"/>
    </location>
</feature>
<organism evidence="4 5">
    <name type="scientific">Salmonirosea aquatica</name>
    <dbReference type="NCBI Taxonomy" id="2654236"/>
    <lineage>
        <taxon>Bacteria</taxon>
        <taxon>Pseudomonadati</taxon>
        <taxon>Bacteroidota</taxon>
        <taxon>Cytophagia</taxon>
        <taxon>Cytophagales</taxon>
        <taxon>Spirosomataceae</taxon>
        <taxon>Salmonirosea</taxon>
    </lineage>
</organism>
<dbReference type="PANTHER" id="PTHR43037">
    <property type="entry name" value="UNNAMED PRODUCT-RELATED"/>
    <property type="match status" value="1"/>
</dbReference>
<name>A0A7C9FYI1_9BACT</name>
<dbReference type="RefSeq" id="WP_152757262.1">
    <property type="nucleotide sequence ID" value="NZ_WHLY01000002.1"/>
</dbReference>
<comment type="caution">
    <text evidence="4">The sequence shown here is derived from an EMBL/GenBank/DDBJ whole genome shotgun (WGS) entry which is preliminary data.</text>
</comment>
<evidence type="ECO:0000313" key="5">
    <source>
        <dbReference type="Proteomes" id="UP000479293"/>
    </source>
</evidence>
<keyword evidence="5" id="KW-1185">Reference proteome</keyword>
<protein>
    <submittedName>
        <fullName evidence="4">Prolyl oligopeptidase family serine peptidase</fullName>
    </submittedName>
</protein>
<evidence type="ECO:0000313" key="4">
    <source>
        <dbReference type="EMBL" id="MPR32648.1"/>
    </source>
</evidence>
<dbReference type="Proteomes" id="UP000479293">
    <property type="component" value="Unassembled WGS sequence"/>
</dbReference>
<dbReference type="GO" id="GO:0016787">
    <property type="term" value="F:hydrolase activity"/>
    <property type="evidence" value="ECO:0007669"/>
    <property type="project" value="InterPro"/>
</dbReference>
<accession>A0A7C9FYI1</accession>
<dbReference type="AlphaFoldDB" id="A0A7C9FYI1"/>
<proteinExistence type="predicted"/>
<keyword evidence="1 2" id="KW-0732">Signal</keyword>
<dbReference type="InterPro" id="IPR029058">
    <property type="entry name" value="AB_hydrolase_fold"/>
</dbReference>
<gene>
    <name evidence="4" type="ORF">GBK04_04600</name>
</gene>
<dbReference type="SUPFAM" id="SSF53474">
    <property type="entry name" value="alpha/beta-Hydrolases"/>
    <property type="match status" value="1"/>
</dbReference>
<reference evidence="4 5" key="1">
    <citation type="submission" date="2019-10" db="EMBL/GenBank/DDBJ databases">
        <title>Draft Genome Sequence of Cytophagaceae sp. SJW1-29.</title>
        <authorList>
            <person name="Choi A."/>
        </authorList>
    </citation>
    <scope>NUCLEOTIDE SEQUENCE [LARGE SCALE GENOMIC DNA]</scope>
    <source>
        <strain evidence="4 5">SJW1-29</strain>
    </source>
</reference>
<feature type="domain" description="Phospholipase/carboxylesterase/thioesterase" evidence="3">
    <location>
        <begin position="58"/>
        <end position="253"/>
    </location>
</feature>
<dbReference type="Pfam" id="PF02230">
    <property type="entry name" value="Abhydrolase_2"/>
    <property type="match status" value="1"/>
</dbReference>
<evidence type="ECO:0000259" key="3">
    <source>
        <dbReference type="Pfam" id="PF02230"/>
    </source>
</evidence>
<evidence type="ECO:0000256" key="1">
    <source>
        <dbReference type="ARBA" id="ARBA00022729"/>
    </source>
</evidence>
<dbReference type="InterPro" id="IPR050955">
    <property type="entry name" value="Plant_Biomass_Hydrol_Est"/>
</dbReference>
<sequence>MTSRTISSIRLAGYLVLLFLVTTAHAQDLSQYEKREYKTAAGNTLPYRLLYPKNYDKTKNYPVILFLHGAGERGNDNEKQLTHGAKMFLTEQNREQYPCFVIMPQCPQESYWSSVQADRTKQPMTFNFDYTRPPNWPLEAALDVVQQLTQEEGVDQRRLYIMGLSMGGMGTFEELYRHPNVFAAAAPICGGADVPAYDKRVRKTPFWVFHGDADSVVPVENSRQIVEKLKQLKVPVQYTEYPGVNHNSWDNAFAEPQLLPWLFSQARKKKAKF</sequence>